<dbReference type="PANTHER" id="PTHR10566">
    <property type="entry name" value="CHAPERONE-ACTIVITY OF BC1 COMPLEX CABC1 -RELATED"/>
    <property type="match status" value="1"/>
</dbReference>
<feature type="transmembrane region" description="Helical" evidence="2">
    <location>
        <begin position="494"/>
        <end position="518"/>
    </location>
</feature>
<name>A0A9X8HMJ3_PSEPU</name>
<evidence type="ECO:0000313" key="4">
    <source>
        <dbReference type="EMBL" id="ROQ55772.1"/>
    </source>
</evidence>
<accession>A0A9X8HMJ3</accession>
<keyword evidence="2" id="KW-0812">Transmembrane</keyword>
<dbReference type="AlphaFoldDB" id="A0A9X8HMJ3"/>
<evidence type="ECO:0000256" key="1">
    <source>
        <dbReference type="ARBA" id="ARBA00009670"/>
    </source>
</evidence>
<gene>
    <name evidence="4" type="ORF">EDF85_0222</name>
</gene>
<comment type="similarity">
    <text evidence="1">Belongs to the protein kinase superfamily. ADCK protein kinase family.</text>
</comment>
<dbReference type="RefSeq" id="WP_058540619.1">
    <property type="nucleotide sequence ID" value="NZ_LKGZ01000003.1"/>
</dbReference>
<organism evidence="4 5">
    <name type="scientific">Pseudomonas putida</name>
    <name type="common">Arthrobacter siderocapsulatus</name>
    <dbReference type="NCBI Taxonomy" id="303"/>
    <lineage>
        <taxon>Bacteria</taxon>
        <taxon>Pseudomonadati</taxon>
        <taxon>Pseudomonadota</taxon>
        <taxon>Gammaproteobacteria</taxon>
        <taxon>Pseudomonadales</taxon>
        <taxon>Pseudomonadaceae</taxon>
        <taxon>Pseudomonas</taxon>
    </lineage>
</organism>
<evidence type="ECO:0000313" key="5">
    <source>
        <dbReference type="Proteomes" id="UP000269115"/>
    </source>
</evidence>
<proteinExistence type="inferred from homology"/>
<dbReference type="Proteomes" id="UP000269115">
    <property type="component" value="Unassembled WGS sequence"/>
</dbReference>
<dbReference type="SUPFAM" id="SSF56112">
    <property type="entry name" value="Protein kinase-like (PK-like)"/>
    <property type="match status" value="1"/>
</dbReference>
<evidence type="ECO:0000259" key="3">
    <source>
        <dbReference type="Pfam" id="PF03109"/>
    </source>
</evidence>
<evidence type="ECO:0000256" key="2">
    <source>
        <dbReference type="SAM" id="Phobius"/>
    </source>
</evidence>
<dbReference type="InterPro" id="IPR004147">
    <property type="entry name" value="ABC1_dom"/>
</dbReference>
<sequence>MLESTWTALKHHQRVREIVVVLANFGAQDVLFRLGLGRLLGEAETVAGLPADEGTPQRVRRALEALGPTFVKLGQILSSRSDILPAAWIDELQALHSSAATLPWAQLQAQVLEDLGAELDQVFAEFDTTPLAAASMAQVYRARLLGGEEVVVKVQRPGLRRKMTADLQLLESVAQLVEQNTALADYQPRKMVRQLARAMLEELDFTQEGSHCDAVAANFASQPHIVIPRIYWAHSSERLLVQQYLPSHTPLEREALIEQGLDPSLLASRGAAAFIKMLLEDGLFHGDPHPGNLKAMDDNRVGFIDFGMVGRLGERRRLEVMTFMRALTEGNSDALVTVLVDWNDDGVRNMPAIEQAAGEYMARHGGKVLKMGALIEDFLGLMREYRLLLPPDLLVLFKALVTADGVLTRLDPQLDLVATARPAIRAQLKAQLSWKIARRLGLDGLELGRGLLGELPQLTRLLVNRFKHGVLEMRVDVPGLERLERSLRLASTRLSLALLISALVIAFGPQIAAAGPVWLGLPAVSWLAAIATLGGLLAFLRSLFKSP</sequence>
<protein>
    <submittedName>
        <fullName evidence="4">Ubiquinone biosynthesis protein</fullName>
    </submittedName>
</protein>
<dbReference type="InterPro" id="IPR050154">
    <property type="entry name" value="UbiB_kinase"/>
</dbReference>
<keyword evidence="2" id="KW-0472">Membrane</keyword>
<keyword evidence="4" id="KW-0830">Ubiquinone</keyword>
<reference evidence="4 5" key="1">
    <citation type="submission" date="2018-11" db="EMBL/GenBank/DDBJ databases">
        <title>Genomic analyses of the natural microbiome of Caenorhabditis elegans.</title>
        <authorList>
            <person name="Samuel B."/>
        </authorList>
    </citation>
    <scope>NUCLEOTIDE SEQUENCE [LARGE SCALE GENOMIC DNA]</scope>
    <source>
        <strain evidence="4 5">BIGb0473</strain>
    </source>
</reference>
<dbReference type="EMBL" id="RJUR01000002">
    <property type="protein sequence ID" value="ROQ55772.1"/>
    <property type="molecule type" value="Genomic_DNA"/>
</dbReference>
<feature type="domain" description="ABC1 atypical kinase-like" evidence="3">
    <location>
        <begin position="95"/>
        <end position="337"/>
    </location>
</feature>
<dbReference type="InterPro" id="IPR011009">
    <property type="entry name" value="Kinase-like_dom_sf"/>
</dbReference>
<dbReference type="Pfam" id="PF03109">
    <property type="entry name" value="ABC1"/>
    <property type="match status" value="1"/>
</dbReference>
<keyword evidence="2" id="KW-1133">Transmembrane helix</keyword>
<dbReference type="PANTHER" id="PTHR10566:SF113">
    <property type="entry name" value="PROTEIN ACTIVITY OF BC1 COMPLEX KINASE 7, CHLOROPLASTIC"/>
    <property type="match status" value="1"/>
</dbReference>
<dbReference type="CDD" id="cd05121">
    <property type="entry name" value="ABC1_ADCK3-like"/>
    <property type="match status" value="1"/>
</dbReference>
<comment type="caution">
    <text evidence="4">The sequence shown here is derived from an EMBL/GenBank/DDBJ whole genome shotgun (WGS) entry which is preliminary data.</text>
</comment>
<feature type="transmembrane region" description="Helical" evidence="2">
    <location>
        <begin position="524"/>
        <end position="544"/>
    </location>
</feature>